<evidence type="ECO:0000313" key="4">
    <source>
        <dbReference type="WBParaSite" id="GPLIN_000915700"/>
    </source>
</evidence>
<dbReference type="Proteomes" id="UP000050741">
    <property type="component" value="Unassembled WGS sequence"/>
</dbReference>
<protein>
    <submittedName>
        <fullName evidence="4">MamL-1 domain-containing protein</fullName>
    </submittedName>
</protein>
<feature type="region of interest" description="Disordered" evidence="1">
    <location>
        <begin position="97"/>
        <end position="136"/>
    </location>
</feature>
<evidence type="ECO:0000256" key="1">
    <source>
        <dbReference type="SAM" id="MobiDB-lite"/>
    </source>
</evidence>
<feature type="signal peptide" evidence="2">
    <location>
        <begin position="1"/>
        <end position="20"/>
    </location>
</feature>
<evidence type="ECO:0000256" key="2">
    <source>
        <dbReference type="SAM" id="SignalP"/>
    </source>
</evidence>
<feature type="chain" id="PRO_5008147215" evidence="2">
    <location>
        <begin position="21"/>
        <end position="171"/>
    </location>
</feature>
<keyword evidence="2" id="KW-0732">Signal</keyword>
<dbReference type="AlphaFoldDB" id="A0A183C8G1"/>
<sequence>MSTWAIVFVWEWWVDTLTKAECMAPSGPLHGRRSGRQQLIAIGNCRPGCLPPICRPSLSVGGRHVTIPRPLSNSLFVNERSNLDRKQRQLERLRREAERRGLLRGGDTSAPHQNGKQRRQQQKHSPEASVEPVIAENERIPSLPSLPILASTDNSAGKKKLKKETLKIIKI</sequence>
<reference evidence="4" key="3">
    <citation type="submission" date="2016-06" db="UniProtKB">
        <authorList>
            <consortium name="WormBaseParasite"/>
        </authorList>
    </citation>
    <scope>IDENTIFICATION</scope>
</reference>
<organism evidence="3 4">
    <name type="scientific">Globodera pallida</name>
    <name type="common">Potato cyst nematode worm</name>
    <name type="synonym">Heterodera pallida</name>
    <dbReference type="NCBI Taxonomy" id="36090"/>
    <lineage>
        <taxon>Eukaryota</taxon>
        <taxon>Metazoa</taxon>
        <taxon>Ecdysozoa</taxon>
        <taxon>Nematoda</taxon>
        <taxon>Chromadorea</taxon>
        <taxon>Rhabditida</taxon>
        <taxon>Tylenchina</taxon>
        <taxon>Tylenchomorpha</taxon>
        <taxon>Tylenchoidea</taxon>
        <taxon>Heteroderidae</taxon>
        <taxon>Heteroderinae</taxon>
        <taxon>Globodera</taxon>
    </lineage>
</organism>
<reference evidence="3" key="1">
    <citation type="submission" date="2013-12" db="EMBL/GenBank/DDBJ databases">
        <authorList>
            <person name="Aslett M."/>
        </authorList>
    </citation>
    <scope>NUCLEOTIDE SEQUENCE [LARGE SCALE GENOMIC DNA]</scope>
    <source>
        <strain evidence="3">Lindley</strain>
    </source>
</reference>
<evidence type="ECO:0000313" key="3">
    <source>
        <dbReference type="Proteomes" id="UP000050741"/>
    </source>
</evidence>
<accession>A0A183C8G1</accession>
<name>A0A183C8G1_GLOPA</name>
<reference evidence="3" key="2">
    <citation type="submission" date="2014-05" db="EMBL/GenBank/DDBJ databases">
        <title>The genome and life-stage specific transcriptomes of Globodera pallida elucidate key aspects of plant parasitism by a cyst nematode.</title>
        <authorList>
            <person name="Cotton J.A."/>
            <person name="Lilley C.J."/>
            <person name="Jones L.M."/>
            <person name="Kikuchi T."/>
            <person name="Reid A.J."/>
            <person name="Thorpe P."/>
            <person name="Tsai I.J."/>
            <person name="Beasley H."/>
            <person name="Blok V."/>
            <person name="Cock P.J.A."/>
            <person name="Van den Akker S.E."/>
            <person name="Holroyd N."/>
            <person name="Hunt M."/>
            <person name="Mantelin S."/>
            <person name="Naghra H."/>
            <person name="Pain A."/>
            <person name="Palomares-Rius J.E."/>
            <person name="Zarowiecki M."/>
            <person name="Berriman M."/>
            <person name="Jones J.T."/>
            <person name="Urwin P.E."/>
        </authorList>
    </citation>
    <scope>NUCLEOTIDE SEQUENCE [LARGE SCALE GENOMIC DNA]</scope>
    <source>
        <strain evidence="3">Lindley</strain>
    </source>
</reference>
<proteinExistence type="predicted"/>
<keyword evidence="3" id="KW-1185">Reference proteome</keyword>
<dbReference type="WBParaSite" id="GPLIN_000915700">
    <property type="protein sequence ID" value="GPLIN_000915700"/>
    <property type="gene ID" value="GPLIN_000915700"/>
</dbReference>